<proteinExistence type="inferred from homology"/>
<keyword evidence="5 6" id="KW-0472">Membrane</keyword>
<protein>
    <submittedName>
        <fullName evidence="8">Membrane-spanning 4-domains subfamily A member 15-like</fullName>
    </submittedName>
</protein>
<feature type="transmembrane region" description="Helical" evidence="6">
    <location>
        <begin position="112"/>
        <end position="136"/>
    </location>
</feature>
<keyword evidence="4 6" id="KW-1133">Transmembrane helix</keyword>
<keyword evidence="3 6" id="KW-0812">Transmembrane</keyword>
<comment type="similarity">
    <text evidence="2">Belongs to the MS4A family.</text>
</comment>
<evidence type="ECO:0000256" key="6">
    <source>
        <dbReference type="SAM" id="Phobius"/>
    </source>
</evidence>
<dbReference type="Pfam" id="PF04103">
    <property type="entry name" value="CD20"/>
    <property type="match status" value="1"/>
</dbReference>
<reference evidence="8" key="1">
    <citation type="submission" date="2025-08" db="UniProtKB">
        <authorList>
            <consortium name="RefSeq"/>
        </authorList>
    </citation>
    <scope>IDENTIFICATION</scope>
</reference>
<evidence type="ECO:0000256" key="4">
    <source>
        <dbReference type="ARBA" id="ARBA00022989"/>
    </source>
</evidence>
<evidence type="ECO:0000313" key="7">
    <source>
        <dbReference type="Proteomes" id="UP000515156"/>
    </source>
</evidence>
<evidence type="ECO:0000256" key="1">
    <source>
        <dbReference type="ARBA" id="ARBA00004141"/>
    </source>
</evidence>
<dbReference type="Proteomes" id="UP000515156">
    <property type="component" value="Chromosome 1"/>
</dbReference>
<accession>A0A6P7XA37</accession>
<name>A0A6P7XA37_9AMPH</name>
<evidence type="ECO:0000313" key="8">
    <source>
        <dbReference type="RefSeq" id="XP_030046984.1"/>
    </source>
</evidence>
<evidence type="ECO:0000256" key="2">
    <source>
        <dbReference type="ARBA" id="ARBA00009565"/>
    </source>
</evidence>
<dbReference type="AlphaFoldDB" id="A0A6P7XA37"/>
<organism evidence="7 8">
    <name type="scientific">Microcaecilia unicolor</name>
    <dbReference type="NCBI Taxonomy" id="1415580"/>
    <lineage>
        <taxon>Eukaryota</taxon>
        <taxon>Metazoa</taxon>
        <taxon>Chordata</taxon>
        <taxon>Craniata</taxon>
        <taxon>Vertebrata</taxon>
        <taxon>Euteleostomi</taxon>
        <taxon>Amphibia</taxon>
        <taxon>Gymnophiona</taxon>
        <taxon>Siphonopidae</taxon>
        <taxon>Microcaecilia</taxon>
    </lineage>
</organism>
<comment type="subcellular location">
    <subcellularLocation>
        <location evidence="1">Membrane</location>
        <topology evidence="1">Multi-pass membrane protein</topology>
    </subcellularLocation>
</comment>
<dbReference type="InterPro" id="IPR030417">
    <property type="entry name" value="MS4A"/>
</dbReference>
<keyword evidence="7" id="KW-1185">Reference proteome</keyword>
<dbReference type="OrthoDB" id="8951938at2759"/>
<dbReference type="KEGG" id="muo:115461366"/>
<gene>
    <name evidence="8" type="primary">LOC115461366</name>
</gene>
<dbReference type="PANTHER" id="PTHR23320">
    <property type="entry name" value="MEMBRANE-SPANNING 4-DOMAINS SUBFAMILY A MS4A -RELATED"/>
    <property type="match status" value="1"/>
</dbReference>
<feature type="transmembrane region" description="Helical" evidence="6">
    <location>
        <begin position="46"/>
        <end position="69"/>
    </location>
</feature>
<dbReference type="InParanoid" id="A0A6P7XA37"/>
<dbReference type="PANTHER" id="PTHR23320:SF128">
    <property type="entry name" value="MEMBRANE-SPANNING 4-DOMAINS SUBFAMILY A MEMBER 4A"/>
    <property type="match status" value="1"/>
</dbReference>
<dbReference type="RefSeq" id="XP_030046984.1">
    <property type="nucleotide sequence ID" value="XM_030191124.1"/>
</dbReference>
<dbReference type="InterPro" id="IPR007237">
    <property type="entry name" value="CD20-like"/>
</dbReference>
<evidence type="ECO:0000256" key="5">
    <source>
        <dbReference type="ARBA" id="ARBA00023136"/>
    </source>
</evidence>
<feature type="transmembrane region" description="Helical" evidence="6">
    <location>
        <begin position="148"/>
        <end position="174"/>
    </location>
</feature>
<dbReference type="GO" id="GO:0016020">
    <property type="term" value="C:membrane"/>
    <property type="evidence" value="ECO:0007669"/>
    <property type="project" value="UniProtKB-SubCell"/>
</dbReference>
<evidence type="ECO:0000256" key="3">
    <source>
        <dbReference type="ARBA" id="ARBA00022692"/>
    </source>
</evidence>
<dbReference type="GeneID" id="115461366"/>
<feature type="transmembrane region" description="Helical" evidence="6">
    <location>
        <begin position="81"/>
        <end position="100"/>
    </location>
</feature>
<sequence length="208" mass="22419">MESSDMKAGTTLTFANSLGTSQPGYSTSRSRCTVVLQKLNKVHPRVLGSLQILVGVLLIGFGIFLAYLTRYLETFTIHSGLPFWGGLIFIISGSLSIAAYRTGYWCLVRSSLWLNTVGALTAASAIIAISADIHLLTGQGFEAVLFDILSLLLTSAVLGFCIAVSASCFGYQAVCHNLFSSRRPEKIYKKISKPTLDTEKSVIVVQGV</sequence>